<dbReference type="PANTHER" id="PTHR22931:SF9">
    <property type="entry name" value="PYRUVATE, PHOSPHATE DIKINASE 1, CHLOROPLASTIC"/>
    <property type="match status" value="1"/>
</dbReference>
<dbReference type="AlphaFoldDB" id="A0A5C6X7E8"/>
<feature type="binding site" evidence="13">
    <location>
        <position position="759"/>
    </location>
    <ligand>
        <name>substrate</name>
    </ligand>
</feature>
<evidence type="ECO:0000256" key="13">
    <source>
        <dbReference type="PIRSR" id="PIRSR000853-2"/>
    </source>
</evidence>
<keyword evidence="6 14" id="KW-0479">Metal-binding</keyword>
<keyword evidence="7" id="KW-0547">Nucleotide-binding</keyword>
<comment type="similarity">
    <text evidence="2 11">Belongs to the PEP-utilizing enzyme family.</text>
</comment>
<keyword evidence="18" id="KW-0670">Pyruvate</keyword>
<proteinExistence type="inferred from homology"/>
<dbReference type="InterPro" id="IPR015813">
    <property type="entry name" value="Pyrv/PenolPyrv_kinase-like_dom"/>
</dbReference>
<comment type="cofactor">
    <cofactor evidence="1 11 14">
        <name>Mg(2+)</name>
        <dbReference type="ChEBI" id="CHEBI:18420"/>
    </cofactor>
</comment>
<name>A0A5C6X7E8_9DELT</name>
<feature type="binding site" evidence="13">
    <location>
        <position position="783"/>
    </location>
    <ligand>
        <name>substrate</name>
    </ligand>
</feature>
<keyword evidence="9" id="KW-0067">ATP-binding</keyword>
<dbReference type="Gene3D" id="1.10.189.10">
    <property type="entry name" value="Pyruvate Phosphate Dikinase, domain 2"/>
    <property type="match status" value="1"/>
</dbReference>
<evidence type="ECO:0000256" key="2">
    <source>
        <dbReference type="ARBA" id="ARBA00007837"/>
    </source>
</evidence>
<dbReference type="GO" id="GO:0016301">
    <property type="term" value="F:kinase activity"/>
    <property type="evidence" value="ECO:0007669"/>
    <property type="project" value="UniProtKB-UniRule"/>
</dbReference>
<feature type="binding site" evidence="13">
    <location>
        <position position="632"/>
    </location>
    <ligand>
        <name>substrate</name>
    </ligand>
</feature>
<feature type="domain" description="PEP-utilising enzyme C-terminal" evidence="17">
    <location>
        <begin position="534"/>
        <end position="883"/>
    </location>
</feature>
<dbReference type="InterPro" id="IPR008279">
    <property type="entry name" value="PEP-util_enz_mobile_dom"/>
</dbReference>
<evidence type="ECO:0000259" key="17">
    <source>
        <dbReference type="Pfam" id="PF02896"/>
    </source>
</evidence>
<dbReference type="OrthoDB" id="9765468at2"/>
<evidence type="ECO:0000256" key="12">
    <source>
        <dbReference type="PIRSR" id="PIRSR000853-1"/>
    </source>
</evidence>
<dbReference type="Pfam" id="PF02896">
    <property type="entry name" value="PEP-utilizers_C"/>
    <property type="match status" value="1"/>
</dbReference>
<dbReference type="NCBIfam" id="TIGR01828">
    <property type="entry name" value="pyru_phos_dikin"/>
    <property type="match status" value="1"/>
</dbReference>
<evidence type="ECO:0000313" key="18">
    <source>
        <dbReference type="EMBL" id="TXD36180.1"/>
    </source>
</evidence>
<evidence type="ECO:0000256" key="14">
    <source>
        <dbReference type="PIRSR" id="PIRSR000853-3"/>
    </source>
</evidence>
<dbReference type="Gene3D" id="1.20.80.30">
    <property type="match status" value="1"/>
</dbReference>
<dbReference type="Gene3D" id="3.30.1490.20">
    <property type="entry name" value="ATP-grasp fold, A domain"/>
    <property type="match status" value="1"/>
</dbReference>
<feature type="domain" description="Pyruvate phosphate dikinase AMP/ATP-binding" evidence="16">
    <location>
        <begin position="24"/>
        <end position="61"/>
    </location>
</feature>
<dbReference type="InterPro" id="IPR010121">
    <property type="entry name" value="Pyruvate_phosphate_dikinase"/>
</dbReference>
<dbReference type="EC" id="2.7.9.1" evidence="3 11"/>
<keyword evidence="10 14" id="KW-0460">Magnesium</keyword>
<evidence type="ECO:0000256" key="8">
    <source>
        <dbReference type="ARBA" id="ARBA00022777"/>
    </source>
</evidence>
<dbReference type="GO" id="GO:0005524">
    <property type="term" value="F:ATP binding"/>
    <property type="evidence" value="ECO:0007669"/>
    <property type="project" value="UniProtKB-UniRule"/>
</dbReference>
<feature type="binding site" evidence="14">
    <location>
        <position position="783"/>
    </location>
    <ligand>
        <name>Mg(2+)</name>
        <dbReference type="ChEBI" id="CHEBI:18420"/>
    </ligand>
</feature>
<feature type="domain" description="Pyruvate phosphate dikinase AMP/ATP-binding" evidence="16">
    <location>
        <begin position="64"/>
        <end position="300"/>
    </location>
</feature>
<dbReference type="InterPro" id="IPR040442">
    <property type="entry name" value="Pyrv_kinase-like_dom_sf"/>
</dbReference>
<evidence type="ECO:0000256" key="9">
    <source>
        <dbReference type="ARBA" id="ARBA00022840"/>
    </source>
</evidence>
<gene>
    <name evidence="18" type="ORF">FRC98_13740</name>
</gene>
<feature type="active site" description="Tele-phosphohistidine intermediate" evidence="12">
    <location>
        <position position="469"/>
    </location>
</feature>
<feature type="binding site" evidence="14">
    <location>
        <position position="759"/>
    </location>
    <ligand>
        <name>Mg(2+)</name>
        <dbReference type="ChEBI" id="CHEBI:18420"/>
    </ligand>
</feature>
<evidence type="ECO:0000256" key="7">
    <source>
        <dbReference type="ARBA" id="ARBA00022741"/>
    </source>
</evidence>
<dbReference type="PIRSF" id="PIRSF000853">
    <property type="entry name" value="PPDK"/>
    <property type="match status" value="1"/>
</dbReference>
<keyword evidence="5 18" id="KW-0808">Transferase</keyword>
<dbReference type="SUPFAM" id="SSF56059">
    <property type="entry name" value="Glutathione synthetase ATP-binding domain-like"/>
    <property type="match status" value="1"/>
</dbReference>
<dbReference type="Gene3D" id="3.30.470.20">
    <property type="entry name" value="ATP-grasp fold, B domain"/>
    <property type="match status" value="1"/>
</dbReference>
<protein>
    <recommendedName>
        <fullName evidence="4 11">Pyruvate, phosphate dikinase</fullName>
        <ecNumber evidence="3 11">2.7.9.1</ecNumber>
    </recommendedName>
</protein>
<feature type="domain" description="PEP-utilising enzyme mobile" evidence="15">
    <location>
        <begin position="436"/>
        <end position="517"/>
    </location>
</feature>
<dbReference type="InterPro" id="IPR002192">
    <property type="entry name" value="PPDK_AMP/ATP-bd"/>
</dbReference>
<dbReference type="PANTHER" id="PTHR22931">
    <property type="entry name" value="PHOSPHOENOLPYRUVATE DIKINASE-RELATED"/>
    <property type="match status" value="1"/>
</dbReference>
<comment type="caution">
    <text evidence="18">The sequence shown here is derived from an EMBL/GenBank/DDBJ whole genome shotgun (WGS) entry which is preliminary data.</text>
</comment>
<dbReference type="NCBIfam" id="NF004531">
    <property type="entry name" value="PRK05878.1"/>
    <property type="match status" value="1"/>
</dbReference>
<dbReference type="Pfam" id="PF01326">
    <property type="entry name" value="PPDK_N"/>
    <property type="match status" value="3"/>
</dbReference>
<dbReference type="InterPro" id="IPR036637">
    <property type="entry name" value="Phosphohistidine_dom_sf"/>
</dbReference>
<accession>A0A5C6X7E8</accession>
<dbReference type="InterPro" id="IPR018274">
    <property type="entry name" value="PEP_util_AS"/>
</dbReference>
<feature type="active site" description="Proton donor" evidence="12">
    <location>
        <position position="845"/>
    </location>
</feature>
<evidence type="ECO:0000256" key="3">
    <source>
        <dbReference type="ARBA" id="ARBA00011994"/>
    </source>
</evidence>
<evidence type="ECO:0000256" key="5">
    <source>
        <dbReference type="ARBA" id="ARBA00022679"/>
    </source>
</evidence>
<feature type="binding site" evidence="13">
    <location>
        <position position="575"/>
    </location>
    <ligand>
        <name>substrate</name>
    </ligand>
</feature>
<dbReference type="InterPro" id="IPR000121">
    <property type="entry name" value="PEP_util_C"/>
</dbReference>
<evidence type="ECO:0000259" key="16">
    <source>
        <dbReference type="Pfam" id="PF01326"/>
    </source>
</evidence>
<dbReference type="Proteomes" id="UP000321412">
    <property type="component" value="Unassembled WGS sequence"/>
</dbReference>
<dbReference type="PROSITE" id="PS00370">
    <property type="entry name" value="PEP_ENZYMES_PHOS_SITE"/>
    <property type="match status" value="1"/>
</dbReference>
<dbReference type="Pfam" id="PF00391">
    <property type="entry name" value="PEP-utilizers"/>
    <property type="match status" value="1"/>
</dbReference>
<evidence type="ECO:0000313" key="19">
    <source>
        <dbReference type="Proteomes" id="UP000321412"/>
    </source>
</evidence>
<feature type="binding site" evidence="13">
    <location>
        <position position="782"/>
    </location>
    <ligand>
        <name>substrate</name>
    </ligand>
</feature>
<dbReference type="InterPro" id="IPR013815">
    <property type="entry name" value="ATP_grasp_subdomain_1"/>
</dbReference>
<evidence type="ECO:0000256" key="11">
    <source>
        <dbReference type="PIRNR" id="PIRNR000853"/>
    </source>
</evidence>
<keyword evidence="19" id="KW-1185">Reference proteome</keyword>
<comment type="catalytic activity">
    <reaction evidence="11">
        <text>pyruvate + phosphate + ATP = phosphoenolpyruvate + AMP + diphosphate + H(+)</text>
        <dbReference type="Rhea" id="RHEA:10756"/>
        <dbReference type="ChEBI" id="CHEBI:15361"/>
        <dbReference type="ChEBI" id="CHEBI:15378"/>
        <dbReference type="ChEBI" id="CHEBI:30616"/>
        <dbReference type="ChEBI" id="CHEBI:33019"/>
        <dbReference type="ChEBI" id="CHEBI:43474"/>
        <dbReference type="ChEBI" id="CHEBI:58702"/>
        <dbReference type="ChEBI" id="CHEBI:456215"/>
        <dbReference type="EC" id="2.7.9.1"/>
    </reaction>
</comment>
<dbReference type="SUPFAM" id="SSF51621">
    <property type="entry name" value="Phosphoenolpyruvate/pyruvate domain"/>
    <property type="match status" value="1"/>
</dbReference>
<sequence>MSTDDIFVYRFEEGHARGDGSQKDLLGGKGAGLAEMARLGMPVPPGMTLTTEACRSYLEHGFFPEGLEMQVRQGIAWLEKTTGRGFGDVNNPLLLSVRSGAARSMPGMMDTVLNLGLSEDSVEGLARQSGDRRFAYDCLRRFVQMYTSVVMGVDDAVLEEVLVRHRRRAGVDDDHELGWEELFAISEAMRQKAVEVTGRDVPRGPFGQLWGAVEAVFRSWEAPRARAYRKLHQMSGGGWGTAVNIMVMVFGNLGDESASGVAFSRNPATGEARPYGEYMIATQGEDVVGGRRSPGPLGMNEEQHGGMAAMERLMPEQYAELCGYMEDLERNYHDMQDVEFCVERGKLWMLQTRAAKRTGQAAVRVALEMCEEGMIDEEEAILRVDPKLHLERALHRQIAGSPPDAIARGQAASPGAASGEIVLSSERAVERANDGESVILVRPMTAADDVEGLHAAAGVLTAQGGLTSHAAVVARGIGTPCVCGVGALRIDEDEGGIYLGETFFKEGDRITIDGGSGEVFGEALELKDPTITGELKTFLELADRYRRLEVRVNVDSGEEAELAREMGAEGVGLCRTEHMILESREAVRAMRQVLLSTDWEMREQGLEELVNYQRQEIAQILRAMDGLPVMVRLLDPPAHEFLPGTPAGRKSVAEVLGISEEAVGWRVDALRETNPMLGFRGGRLAMVYPQIYEAQVQAIVEASRQVQDEGVRTRVEIAIPMVADPGEAGHLIAVINDAVARHLYGLSREADVAVGVMVEVPRAALLAGELALEADFFSFGTNDLTQLMWGMSRDDASRFIEAYRDQGVLTEDPFEILDRAGVGLLMRQALKQGRMVYPQLAAGVCGEHAGEPNSIRFFEALNLDYVSVSPYRVASARLAAAQAFVREEQAARSGEAWRGGLAPMRRQSNGD</sequence>
<feature type="domain" description="Pyruvate phosphate dikinase AMP/ATP-binding" evidence="16">
    <location>
        <begin position="310"/>
        <end position="372"/>
    </location>
</feature>
<evidence type="ECO:0000256" key="6">
    <source>
        <dbReference type="ARBA" id="ARBA00022723"/>
    </source>
</evidence>
<dbReference type="EMBL" id="VOSM01000006">
    <property type="protein sequence ID" value="TXD36180.1"/>
    <property type="molecule type" value="Genomic_DNA"/>
</dbReference>
<keyword evidence="8 18" id="KW-0418">Kinase</keyword>
<dbReference type="RefSeq" id="WP_146982015.1">
    <property type="nucleotide sequence ID" value="NZ_VOSM01000006.1"/>
</dbReference>
<evidence type="ECO:0000256" key="4">
    <source>
        <dbReference type="ARBA" id="ARBA00020138"/>
    </source>
</evidence>
<evidence type="ECO:0000256" key="1">
    <source>
        <dbReference type="ARBA" id="ARBA00001946"/>
    </source>
</evidence>
<evidence type="ECO:0000256" key="10">
    <source>
        <dbReference type="ARBA" id="ARBA00022842"/>
    </source>
</evidence>
<reference evidence="18 19" key="1">
    <citation type="submission" date="2019-08" db="EMBL/GenBank/DDBJ databases">
        <title>Bradymonadales sp. TMQ4.</title>
        <authorList>
            <person name="Liang Q."/>
        </authorList>
    </citation>
    <scope>NUCLEOTIDE SEQUENCE [LARGE SCALE GENOMIC DNA]</scope>
    <source>
        <strain evidence="18 19">TMQ4</strain>
    </source>
</reference>
<organism evidence="18 19">
    <name type="scientific">Lujinxingia vulgaris</name>
    <dbReference type="NCBI Taxonomy" id="2600176"/>
    <lineage>
        <taxon>Bacteria</taxon>
        <taxon>Deltaproteobacteria</taxon>
        <taxon>Bradymonadales</taxon>
        <taxon>Lujinxingiaceae</taxon>
        <taxon>Lujinxingia</taxon>
    </lineage>
</organism>
<dbReference type="Gene3D" id="3.50.30.10">
    <property type="entry name" value="Phosphohistidine domain"/>
    <property type="match status" value="1"/>
</dbReference>
<feature type="binding site" evidence="13">
    <location>
        <position position="781"/>
    </location>
    <ligand>
        <name>substrate</name>
    </ligand>
</feature>
<dbReference type="SUPFAM" id="SSF52009">
    <property type="entry name" value="Phosphohistidine domain"/>
    <property type="match status" value="1"/>
</dbReference>
<evidence type="ECO:0000259" key="15">
    <source>
        <dbReference type="Pfam" id="PF00391"/>
    </source>
</evidence>
<dbReference type="GO" id="GO:0050242">
    <property type="term" value="F:pyruvate, phosphate dikinase activity"/>
    <property type="evidence" value="ECO:0007669"/>
    <property type="project" value="UniProtKB-UniRule"/>
</dbReference>
<dbReference type="Gene3D" id="3.20.20.60">
    <property type="entry name" value="Phosphoenolpyruvate-binding domains"/>
    <property type="match status" value="1"/>
</dbReference>
<feature type="binding site" evidence="13">
    <location>
        <position position="780"/>
    </location>
    <ligand>
        <name>substrate</name>
    </ligand>
</feature>
<dbReference type="GO" id="GO:0046872">
    <property type="term" value="F:metal ion binding"/>
    <property type="evidence" value="ECO:0007669"/>
    <property type="project" value="UniProtKB-UniRule"/>
</dbReference>